<dbReference type="EMBL" id="UFQS01000048">
    <property type="protein sequence ID" value="SSW98624.1"/>
    <property type="molecule type" value="Genomic_DNA"/>
</dbReference>
<accession>A0A336K0Z2</accession>
<reference evidence="1" key="1">
    <citation type="submission" date="2018-04" db="EMBL/GenBank/DDBJ databases">
        <authorList>
            <person name="Go L.Y."/>
            <person name="Mitchell J.A."/>
        </authorList>
    </citation>
    <scope>NUCLEOTIDE SEQUENCE</scope>
    <source>
        <tissue evidence="1">Whole organism</tissue>
    </source>
</reference>
<dbReference type="VEuPathDB" id="VectorBase:CSON011311"/>
<evidence type="ECO:0000313" key="2">
    <source>
        <dbReference type="EMBL" id="SSX19010.1"/>
    </source>
</evidence>
<protein>
    <submittedName>
        <fullName evidence="1">CSON011311 protein</fullName>
    </submittedName>
</protein>
<reference evidence="2" key="2">
    <citation type="submission" date="2018-07" db="EMBL/GenBank/DDBJ databases">
        <authorList>
            <person name="Quirk P.G."/>
            <person name="Krulwich T.A."/>
        </authorList>
    </citation>
    <scope>NUCLEOTIDE SEQUENCE</scope>
</reference>
<sequence length="171" mass="19820">MDFVKEETQQHFFGFSSSFFKNEYNTFVGAKVDSLIEESLKVISESNEQKVECEKSNINHAIEDQLVSFKMAMSVTFDKYTDIPNCVPLVDYTAFSNISEEEFHHTQTKLNNSIETFLKAKYFLEALKFENEVYKKVKEPLLKEESLYPNIITIGNDVLTITDLETINKEL</sequence>
<name>A0A336K0Z2_CULSO</name>
<organism evidence="1">
    <name type="scientific">Culicoides sonorensis</name>
    <name type="common">Biting midge</name>
    <dbReference type="NCBI Taxonomy" id="179676"/>
    <lineage>
        <taxon>Eukaryota</taxon>
        <taxon>Metazoa</taxon>
        <taxon>Ecdysozoa</taxon>
        <taxon>Arthropoda</taxon>
        <taxon>Hexapoda</taxon>
        <taxon>Insecta</taxon>
        <taxon>Pterygota</taxon>
        <taxon>Neoptera</taxon>
        <taxon>Endopterygota</taxon>
        <taxon>Diptera</taxon>
        <taxon>Nematocera</taxon>
        <taxon>Chironomoidea</taxon>
        <taxon>Ceratopogonidae</taxon>
        <taxon>Ceratopogoninae</taxon>
        <taxon>Culicoides</taxon>
        <taxon>Monoculicoides</taxon>
    </lineage>
</organism>
<dbReference type="AlphaFoldDB" id="A0A336K0Z2"/>
<gene>
    <name evidence="1" type="primary">CSON011311</name>
</gene>
<evidence type="ECO:0000313" key="1">
    <source>
        <dbReference type="EMBL" id="SSW98624.1"/>
    </source>
</evidence>
<proteinExistence type="predicted"/>
<dbReference type="EMBL" id="UFQT01000048">
    <property type="protein sequence ID" value="SSX19010.1"/>
    <property type="molecule type" value="Genomic_DNA"/>
</dbReference>